<dbReference type="Proteomes" id="UP000615446">
    <property type="component" value="Unassembled WGS sequence"/>
</dbReference>
<keyword evidence="1" id="KW-0808">Transferase</keyword>
<accession>A0A8H3QD14</accession>
<dbReference type="GO" id="GO:0016301">
    <property type="term" value="F:kinase activity"/>
    <property type="evidence" value="ECO:0007669"/>
    <property type="project" value="UniProtKB-KW"/>
</dbReference>
<keyword evidence="1" id="KW-0418">Kinase</keyword>
<protein>
    <submittedName>
        <fullName evidence="1">Kinase-like domain-containing protein</fullName>
    </submittedName>
</protein>
<dbReference type="EMBL" id="BLAL01000004">
    <property type="protein sequence ID" value="GES72679.1"/>
    <property type="molecule type" value="Genomic_DNA"/>
</dbReference>
<proteinExistence type="predicted"/>
<evidence type="ECO:0000313" key="1">
    <source>
        <dbReference type="EMBL" id="GES72679.1"/>
    </source>
</evidence>
<evidence type="ECO:0000313" key="2">
    <source>
        <dbReference type="Proteomes" id="UP000615446"/>
    </source>
</evidence>
<organism evidence="1 2">
    <name type="scientific">Rhizophagus clarus</name>
    <dbReference type="NCBI Taxonomy" id="94130"/>
    <lineage>
        <taxon>Eukaryota</taxon>
        <taxon>Fungi</taxon>
        <taxon>Fungi incertae sedis</taxon>
        <taxon>Mucoromycota</taxon>
        <taxon>Glomeromycotina</taxon>
        <taxon>Glomeromycetes</taxon>
        <taxon>Glomerales</taxon>
        <taxon>Glomeraceae</taxon>
        <taxon>Rhizophagus</taxon>
    </lineage>
</organism>
<sequence length="80" mass="9094">MFVAPHSAGCATNSMGDDVNDFKKIDKGIYGTLKEANWGNRKIIVVLKNLNKSKDYRSEFKEFLTKLKTFHVQTLIISLD</sequence>
<comment type="caution">
    <text evidence="1">The sequence shown here is derived from an EMBL/GenBank/DDBJ whole genome shotgun (WGS) entry which is preliminary data.</text>
</comment>
<name>A0A8H3QD14_9GLOM</name>
<reference evidence="1" key="1">
    <citation type="submission" date="2019-10" db="EMBL/GenBank/DDBJ databases">
        <title>Conservation and host-specific expression of non-tandemly repeated heterogenous ribosome RNA gene in arbuscular mycorrhizal fungi.</title>
        <authorList>
            <person name="Maeda T."/>
            <person name="Kobayashi Y."/>
            <person name="Nakagawa T."/>
            <person name="Ezawa T."/>
            <person name="Yamaguchi K."/>
            <person name="Bino T."/>
            <person name="Nishimoto Y."/>
            <person name="Shigenobu S."/>
            <person name="Kawaguchi M."/>
        </authorList>
    </citation>
    <scope>NUCLEOTIDE SEQUENCE</scope>
    <source>
        <strain evidence="1">HR1</strain>
    </source>
</reference>
<dbReference type="AlphaFoldDB" id="A0A8H3QD14"/>
<gene>
    <name evidence="1" type="ORF">RCL2_000023500</name>
</gene>